<dbReference type="InterPro" id="IPR011051">
    <property type="entry name" value="RmlC_Cupin_sf"/>
</dbReference>
<dbReference type="SUPFAM" id="SSF51182">
    <property type="entry name" value="RmlC-like cupins"/>
    <property type="match status" value="1"/>
</dbReference>
<organism evidence="1 2">
    <name type="scientific">Sphingomonas plantiphila</name>
    <dbReference type="NCBI Taxonomy" id="3163295"/>
    <lineage>
        <taxon>Bacteria</taxon>
        <taxon>Pseudomonadati</taxon>
        <taxon>Pseudomonadota</taxon>
        <taxon>Alphaproteobacteria</taxon>
        <taxon>Sphingomonadales</taxon>
        <taxon>Sphingomonadaceae</taxon>
        <taxon>Sphingomonas</taxon>
    </lineage>
</organism>
<dbReference type="RefSeq" id="WP_408078872.1">
    <property type="nucleotide sequence ID" value="NZ_JBELQC010000002.1"/>
</dbReference>
<evidence type="ECO:0000313" key="2">
    <source>
        <dbReference type="Proteomes" id="UP001629244"/>
    </source>
</evidence>
<gene>
    <name evidence="1" type="ORF">ABS767_12625</name>
</gene>
<dbReference type="Proteomes" id="UP001629244">
    <property type="component" value="Unassembled WGS sequence"/>
</dbReference>
<proteinExistence type="predicted"/>
<sequence>MTPFLVLLMLAGLPQEAPVDLDAVAAAPGNHKVLLENDRVRVLQVEVAPGETEPVHEHRWPSVIHIQSAQPGVDIRYAVRDGKLVETERFNIPAGSPPPAIWVPREQPHAVQNLGNAPFRLLRVELKEPPVAQR</sequence>
<evidence type="ECO:0000313" key="1">
    <source>
        <dbReference type="EMBL" id="MFL9841813.1"/>
    </source>
</evidence>
<accession>A0ABW8YNF6</accession>
<dbReference type="InterPro" id="IPR014710">
    <property type="entry name" value="RmlC-like_jellyroll"/>
</dbReference>
<name>A0ABW8YNF6_9SPHN</name>
<dbReference type="Gene3D" id="2.60.120.10">
    <property type="entry name" value="Jelly Rolls"/>
    <property type="match status" value="1"/>
</dbReference>
<reference evidence="1 2" key="1">
    <citation type="submission" date="2024-06" db="EMBL/GenBank/DDBJ databases">
        <authorList>
            <person name="Kaempfer P."/>
            <person name="Viver T."/>
        </authorList>
    </citation>
    <scope>NUCLEOTIDE SEQUENCE [LARGE SCALE GENOMIC DNA]</scope>
    <source>
        <strain evidence="1 2">ST-64</strain>
    </source>
</reference>
<protein>
    <recommendedName>
        <fullName evidence="3">Cupin domain-containing protein</fullName>
    </recommendedName>
</protein>
<evidence type="ECO:0008006" key="3">
    <source>
        <dbReference type="Google" id="ProtNLM"/>
    </source>
</evidence>
<dbReference type="EMBL" id="JBELQC010000002">
    <property type="protein sequence ID" value="MFL9841813.1"/>
    <property type="molecule type" value="Genomic_DNA"/>
</dbReference>
<comment type="caution">
    <text evidence="1">The sequence shown here is derived from an EMBL/GenBank/DDBJ whole genome shotgun (WGS) entry which is preliminary data.</text>
</comment>
<keyword evidence="2" id="KW-1185">Reference proteome</keyword>